<accession>A0A8K0F312</accession>
<sequence length="86" mass="9872">MPAPVETELGRRPECEQFKTTALLEKEPANMKRLQRQSRVEFLTVPTLGQSLRSKSAEHEPPEQPSPHLRHICVQNMKSFSMDACR</sequence>
<feature type="region of interest" description="Disordered" evidence="1">
    <location>
        <begin position="45"/>
        <end position="71"/>
    </location>
</feature>
<protein>
    <submittedName>
        <fullName evidence="2">Hypp4878 protein</fullName>
    </submittedName>
</protein>
<evidence type="ECO:0000313" key="3">
    <source>
        <dbReference type="Proteomes" id="UP000838412"/>
    </source>
</evidence>
<evidence type="ECO:0000256" key="1">
    <source>
        <dbReference type="SAM" id="MobiDB-lite"/>
    </source>
</evidence>
<dbReference type="Proteomes" id="UP000838412">
    <property type="component" value="Chromosome 8"/>
</dbReference>
<evidence type="ECO:0000313" key="2">
    <source>
        <dbReference type="EMBL" id="CAH1272545.1"/>
    </source>
</evidence>
<reference evidence="2" key="1">
    <citation type="submission" date="2022-01" db="EMBL/GenBank/DDBJ databases">
        <authorList>
            <person name="Braso-Vives M."/>
        </authorList>
    </citation>
    <scope>NUCLEOTIDE SEQUENCE</scope>
</reference>
<keyword evidence="3" id="KW-1185">Reference proteome</keyword>
<proteinExistence type="predicted"/>
<dbReference type="AlphaFoldDB" id="A0A8K0F312"/>
<name>A0A8K0F312_BRALA</name>
<gene>
    <name evidence="2" type="primary">Hypp4878</name>
    <name evidence="2" type="ORF">BLAG_LOCUS24159</name>
</gene>
<dbReference type="EMBL" id="OV696693">
    <property type="protein sequence ID" value="CAH1272545.1"/>
    <property type="molecule type" value="Genomic_DNA"/>
</dbReference>
<organism evidence="2 3">
    <name type="scientific">Branchiostoma lanceolatum</name>
    <name type="common">Common lancelet</name>
    <name type="synonym">Amphioxus lanceolatum</name>
    <dbReference type="NCBI Taxonomy" id="7740"/>
    <lineage>
        <taxon>Eukaryota</taxon>
        <taxon>Metazoa</taxon>
        <taxon>Chordata</taxon>
        <taxon>Cephalochordata</taxon>
        <taxon>Leptocardii</taxon>
        <taxon>Amphioxiformes</taxon>
        <taxon>Branchiostomatidae</taxon>
        <taxon>Branchiostoma</taxon>
    </lineage>
</organism>